<feature type="compositionally biased region" description="Low complexity" evidence="1">
    <location>
        <begin position="345"/>
        <end position="357"/>
    </location>
</feature>
<sequence>MRGFTADGYVRIQRTVLRRVVCDRLQALLRGDFYVRNSLGGEEYEPIVKEVEALHQNVNAAAADGSLPQAPAVATATSAAAAAAPSGMGENNNKQNQKNGNNGKGKIGMTNNGSADNDMTTTTDGKKKSTSPPPQEIAPHQSSSKQLSFSTNLETFLQLIAASIMIDASMRGENAGESDTRFIKKKKKLLVKTLMGPKLPDFCKEVLRFDTVRRGGTVSDTEIVESEESKSSSSSGESSSEEEEEEVERQRKKKKVKVLPSTTSNNISSQPMKSTVSTATTTSAAAASSSTQTTQSKQEQQRHRHHPFYPSSEGGEDGSSSMDEEEEDEDNSTTASDSNDEDGISSSANNSNAEENSMSLDGFSASATSSRKQQRKKEKKKLRALKKEKKRMKKEKKRREKERRRREREERKKKKKAKERMKLAAAAAAETQQQQEPGGEGMKDSKKKKKRKHKSDTDAENEFLDAIPLHNQNGDDYNMDMEYITPLTSSGKRHLVRDEEDIGAAESDDDEEDGAEEEDEGEGILATKEEFEQFKSDVLKRVPKSVKSRFRQGGFSRWGKDWLPILELGPFDIEPGPVRDMWFDMFDNTQASGREMTRLVLWYGVKFEDRGQAYSFLPETKIVPYEEGQRNGYSKISSKIQQKIEKKQKLTKTEEQIRRGLIEIEADMARDKSDRAAWMMQFKEDYEYAEEEAAIKSKKKKKKKNLAKAVDEATAPLVETAKKRKPGRPKKEKDEFDVPVKRKPGRPKKVVVDVSSAEEEDRVVVEVKKRGPGRPRKSEKEKEKANAKKKEATAKKWEMIDGDEESEIETDNDESDKDYDGLIDSGDEGDMDVDGDANDSNAGEDKSSRKKRKATSSDKTTKKKAKVFMTEEEKIIDRRAKAAEYREKKARERAEAQGLEYIKGKVGRKSKAAMIDEEQIKFTKCEEVFLPMMERLSEAKDDNNAKVVLKCIKSIMERVEMLTPPFLREYPLGMLVKTVRKSFEAVHPEVKDNCKCLTAEMKRVYTEKEPKVPDDFEPVKNKKSSIEPKQEDSEDAAPPLVCSAPETVKSESIILKADKVTIKTDKVVINTDRVDIASEPSLSKNNSEMSLSESLPQKNVGAISTESLSDVVVKSELPQPKPKRTFSIKDMFDKPKPPAEKPKLSTLPTSSSSASITAQILVPKPKTLPLWVTGPVRREEELCSERAFGLEFLSDAASSVVVVSTKFDPISVSQSLEVAIFAETKLRGRHWNQYWEKIHDVVSILSPVANKQKSILQGIMRGDYQDPSDVVKLSRREILNSQMSETTST</sequence>
<feature type="compositionally biased region" description="Acidic residues" evidence="1">
    <location>
        <begin position="800"/>
        <end position="817"/>
    </location>
</feature>
<feature type="compositionally biased region" description="Basic and acidic residues" evidence="1">
    <location>
        <begin position="776"/>
        <end position="799"/>
    </location>
</feature>
<comment type="caution">
    <text evidence="2">The sequence shown here is derived from an EMBL/GenBank/DDBJ whole genome shotgun (WGS) entry which is preliminary data.</text>
</comment>
<dbReference type="EMBL" id="JALLBG020000096">
    <property type="protein sequence ID" value="KAL3765388.1"/>
    <property type="molecule type" value="Genomic_DNA"/>
</dbReference>
<feature type="compositionally biased region" description="Basic residues" evidence="1">
    <location>
        <begin position="372"/>
        <end position="419"/>
    </location>
</feature>
<feature type="compositionally biased region" description="Acidic residues" evidence="1">
    <location>
        <begin position="825"/>
        <end position="837"/>
    </location>
</feature>
<feature type="compositionally biased region" description="Basic and acidic residues" evidence="1">
    <location>
        <begin position="1130"/>
        <end position="1143"/>
    </location>
</feature>
<feature type="compositionally biased region" description="Acidic residues" evidence="1">
    <location>
        <begin position="498"/>
        <end position="522"/>
    </location>
</feature>
<feature type="compositionally biased region" description="Acidic residues" evidence="1">
    <location>
        <begin position="322"/>
        <end position="331"/>
    </location>
</feature>
<feature type="compositionally biased region" description="Polar residues" evidence="1">
    <location>
        <begin position="260"/>
        <end position="273"/>
    </location>
</feature>
<feature type="region of interest" description="Disordered" evidence="1">
    <location>
        <begin position="1122"/>
        <end position="1151"/>
    </location>
</feature>
<accession>A0ABD3MNN2</accession>
<feature type="compositionally biased region" description="Basic and acidic residues" evidence="1">
    <location>
        <begin position="1009"/>
        <end position="1031"/>
    </location>
</feature>
<feature type="compositionally biased region" description="Low complexity" evidence="1">
    <location>
        <begin position="274"/>
        <end position="296"/>
    </location>
</feature>
<feature type="compositionally biased region" description="Basic and acidic residues" evidence="1">
    <location>
        <begin position="729"/>
        <end position="740"/>
    </location>
</feature>
<gene>
    <name evidence="2" type="ORF">ACHAWU_002306</name>
</gene>
<feature type="region of interest" description="Disordered" evidence="1">
    <location>
        <begin position="84"/>
        <end position="147"/>
    </location>
</feature>
<dbReference type="InterPro" id="IPR017956">
    <property type="entry name" value="AT_hook_DNA-bd_motif"/>
</dbReference>
<organism evidence="2 3">
    <name type="scientific">Discostella pseudostelligera</name>
    <dbReference type="NCBI Taxonomy" id="259834"/>
    <lineage>
        <taxon>Eukaryota</taxon>
        <taxon>Sar</taxon>
        <taxon>Stramenopiles</taxon>
        <taxon>Ochrophyta</taxon>
        <taxon>Bacillariophyta</taxon>
        <taxon>Coscinodiscophyceae</taxon>
        <taxon>Thalassiosirophycidae</taxon>
        <taxon>Stephanodiscales</taxon>
        <taxon>Stephanodiscaceae</taxon>
        <taxon>Discostella</taxon>
    </lineage>
</organism>
<protein>
    <submittedName>
        <fullName evidence="2">Uncharacterized protein</fullName>
    </submittedName>
</protein>
<feature type="region of interest" description="Disordered" evidence="1">
    <location>
        <begin position="1009"/>
        <end position="1040"/>
    </location>
</feature>
<name>A0ABD3MNN2_9STRA</name>
<reference evidence="2 3" key="1">
    <citation type="submission" date="2024-10" db="EMBL/GenBank/DDBJ databases">
        <title>Updated reference genomes for cyclostephanoid diatoms.</title>
        <authorList>
            <person name="Roberts W.R."/>
            <person name="Alverson A.J."/>
        </authorList>
    </citation>
    <scope>NUCLEOTIDE SEQUENCE [LARGE SCALE GENOMIC DNA]</scope>
    <source>
        <strain evidence="2 3">AJA232-27</strain>
    </source>
</reference>
<evidence type="ECO:0000313" key="3">
    <source>
        <dbReference type="Proteomes" id="UP001530293"/>
    </source>
</evidence>
<feature type="region of interest" description="Disordered" evidence="1">
    <location>
        <begin position="218"/>
        <end position="526"/>
    </location>
</feature>
<feature type="compositionally biased region" description="Basic residues" evidence="1">
    <location>
        <begin position="697"/>
        <end position="706"/>
    </location>
</feature>
<dbReference type="SMART" id="SM00384">
    <property type="entry name" value="AT_hook"/>
    <property type="match status" value="3"/>
</dbReference>
<proteinExistence type="predicted"/>
<evidence type="ECO:0000313" key="2">
    <source>
        <dbReference type="EMBL" id="KAL3765388.1"/>
    </source>
</evidence>
<keyword evidence="3" id="KW-1185">Reference proteome</keyword>
<feature type="compositionally biased region" description="Low complexity" evidence="1">
    <location>
        <begin position="84"/>
        <end position="101"/>
    </location>
</feature>
<feature type="region of interest" description="Disordered" evidence="1">
    <location>
        <begin position="697"/>
        <end position="865"/>
    </location>
</feature>
<dbReference type="Proteomes" id="UP001530293">
    <property type="component" value="Unassembled WGS sequence"/>
</dbReference>
<feature type="compositionally biased region" description="Basic residues" evidence="1">
    <location>
        <begin position="445"/>
        <end position="454"/>
    </location>
</feature>
<evidence type="ECO:0000256" key="1">
    <source>
        <dbReference type="SAM" id="MobiDB-lite"/>
    </source>
</evidence>